<organism evidence="1">
    <name type="scientific">Cladocopium goreaui</name>
    <dbReference type="NCBI Taxonomy" id="2562237"/>
    <lineage>
        <taxon>Eukaryota</taxon>
        <taxon>Sar</taxon>
        <taxon>Alveolata</taxon>
        <taxon>Dinophyceae</taxon>
        <taxon>Suessiales</taxon>
        <taxon>Symbiodiniaceae</taxon>
        <taxon>Cladocopium</taxon>
    </lineage>
</organism>
<sequence>MESPLASHFSAEVALEAWALLQAAPDVAAQNVALVAPATALAASLPNLRSGDAIEERTLELLSRTCPGPLQEAEVPLLTLEQTLQRSGKGGDVHFIHFWRSLGEVSLKAELSDGFEADMVPEHTLPIGPLGPARREAEARLLDADVLIL</sequence>
<evidence type="ECO:0000313" key="3">
    <source>
        <dbReference type="Proteomes" id="UP001152797"/>
    </source>
</evidence>
<dbReference type="EMBL" id="CAMXCT030000513">
    <property type="protein sequence ID" value="CAL4767096.1"/>
    <property type="molecule type" value="Genomic_DNA"/>
</dbReference>
<gene>
    <name evidence="1" type="ORF">C1SCF055_LOCUS7714</name>
</gene>
<proteinExistence type="predicted"/>
<keyword evidence="3" id="KW-1185">Reference proteome</keyword>
<dbReference type="AlphaFoldDB" id="A0A9P1BUL6"/>
<comment type="caution">
    <text evidence="1">The sequence shown here is derived from an EMBL/GenBank/DDBJ whole genome shotgun (WGS) entry which is preliminary data.</text>
</comment>
<dbReference type="EMBL" id="CAMXCT010000513">
    <property type="protein sequence ID" value="CAI3979784.1"/>
    <property type="molecule type" value="Genomic_DNA"/>
</dbReference>
<evidence type="ECO:0000313" key="1">
    <source>
        <dbReference type="EMBL" id="CAI3979784.1"/>
    </source>
</evidence>
<reference evidence="2 3" key="2">
    <citation type="submission" date="2024-05" db="EMBL/GenBank/DDBJ databases">
        <authorList>
            <person name="Chen Y."/>
            <person name="Shah S."/>
            <person name="Dougan E. K."/>
            <person name="Thang M."/>
            <person name="Chan C."/>
        </authorList>
    </citation>
    <scope>NUCLEOTIDE SEQUENCE [LARGE SCALE GENOMIC DNA]</scope>
</reference>
<accession>A0A9P1BUL6</accession>
<reference evidence="1" key="1">
    <citation type="submission" date="2022-10" db="EMBL/GenBank/DDBJ databases">
        <authorList>
            <person name="Chen Y."/>
            <person name="Dougan E. K."/>
            <person name="Chan C."/>
            <person name="Rhodes N."/>
            <person name="Thang M."/>
        </authorList>
    </citation>
    <scope>NUCLEOTIDE SEQUENCE</scope>
</reference>
<dbReference type="EMBL" id="CAMXCT020000513">
    <property type="protein sequence ID" value="CAL1133159.1"/>
    <property type="molecule type" value="Genomic_DNA"/>
</dbReference>
<name>A0A9P1BUL6_9DINO</name>
<evidence type="ECO:0000313" key="2">
    <source>
        <dbReference type="EMBL" id="CAL4767096.1"/>
    </source>
</evidence>
<dbReference type="Proteomes" id="UP001152797">
    <property type="component" value="Unassembled WGS sequence"/>
</dbReference>
<protein>
    <submittedName>
        <fullName evidence="1">Uncharacterized protein</fullName>
    </submittedName>
</protein>